<protein>
    <submittedName>
        <fullName evidence="1">Uncharacterized protein</fullName>
    </submittedName>
</protein>
<organism evidence="1">
    <name type="scientific">Anguilla anguilla</name>
    <name type="common">European freshwater eel</name>
    <name type="synonym">Muraena anguilla</name>
    <dbReference type="NCBI Taxonomy" id="7936"/>
    <lineage>
        <taxon>Eukaryota</taxon>
        <taxon>Metazoa</taxon>
        <taxon>Chordata</taxon>
        <taxon>Craniata</taxon>
        <taxon>Vertebrata</taxon>
        <taxon>Euteleostomi</taxon>
        <taxon>Actinopterygii</taxon>
        <taxon>Neopterygii</taxon>
        <taxon>Teleostei</taxon>
        <taxon>Anguilliformes</taxon>
        <taxon>Anguillidae</taxon>
        <taxon>Anguilla</taxon>
    </lineage>
</organism>
<reference evidence="1" key="2">
    <citation type="journal article" date="2015" name="Fish Shellfish Immunol.">
        <title>Early steps in the European eel (Anguilla anguilla)-Vibrio vulnificus interaction in the gills: Role of the RtxA13 toxin.</title>
        <authorList>
            <person name="Callol A."/>
            <person name="Pajuelo D."/>
            <person name="Ebbesson L."/>
            <person name="Teles M."/>
            <person name="MacKenzie S."/>
            <person name="Amaro C."/>
        </authorList>
    </citation>
    <scope>NUCLEOTIDE SEQUENCE</scope>
</reference>
<proteinExistence type="predicted"/>
<sequence length="50" mass="5729">MTAAPYSSISENLLPPALDLRRTTALYILNESIMLHNTVSSENEPFWYEE</sequence>
<reference evidence="1" key="1">
    <citation type="submission" date="2014-11" db="EMBL/GenBank/DDBJ databases">
        <authorList>
            <person name="Amaro Gonzalez C."/>
        </authorList>
    </citation>
    <scope>NUCLEOTIDE SEQUENCE</scope>
</reference>
<name>A0A0E9SUE0_ANGAN</name>
<dbReference type="AlphaFoldDB" id="A0A0E9SUE0"/>
<evidence type="ECO:0000313" key="1">
    <source>
        <dbReference type="EMBL" id="JAH44245.1"/>
    </source>
</evidence>
<dbReference type="EMBL" id="GBXM01064332">
    <property type="protein sequence ID" value="JAH44245.1"/>
    <property type="molecule type" value="Transcribed_RNA"/>
</dbReference>
<accession>A0A0E9SUE0</accession>